<gene>
    <name evidence="3" type="ORF">KL86APRO_30272</name>
</gene>
<dbReference type="PANTHER" id="PTHR44520:SF2">
    <property type="entry name" value="RESPONSE REGULATOR RCP1"/>
    <property type="match status" value="1"/>
</dbReference>
<dbReference type="Pfam" id="PF00072">
    <property type="entry name" value="Response_reg"/>
    <property type="match status" value="1"/>
</dbReference>
<dbReference type="InterPro" id="IPR052893">
    <property type="entry name" value="TCS_response_regulator"/>
</dbReference>
<feature type="modified residue" description="4-aspartylphosphate" evidence="1">
    <location>
        <position position="67"/>
    </location>
</feature>
<feature type="domain" description="Response regulatory" evidence="2">
    <location>
        <begin position="13"/>
        <end position="134"/>
    </location>
</feature>
<evidence type="ECO:0000256" key="1">
    <source>
        <dbReference type="PROSITE-ProRule" id="PRU00169"/>
    </source>
</evidence>
<reference evidence="3" key="1">
    <citation type="submission" date="2016-04" db="EMBL/GenBank/DDBJ databases">
        <authorList>
            <person name="Evans L.H."/>
            <person name="Alamgir A."/>
            <person name="Owens N."/>
            <person name="Weber N.D."/>
            <person name="Virtaneva K."/>
            <person name="Barbian K."/>
            <person name="Babar A."/>
            <person name="Rosenke K."/>
        </authorList>
    </citation>
    <scope>NUCLEOTIDE SEQUENCE</scope>
    <source>
        <strain evidence="3">86</strain>
    </source>
</reference>
<name>A0A212KM78_9PROT</name>
<dbReference type="EMBL" id="FLUO01000003">
    <property type="protein sequence ID" value="SBW12781.1"/>
    <property type="molecule type" value="Genomic_DNA"/>
</dbReference>
<dbReference type="PROSITE" id="PS50110">
    <property type="entry name" value="RESPONSE_REGULATORY"/>
    <property type="match status" value="1"/>
</dbReference>
<dbReference type="CDD" id="cd17557">
    <property type="entry name" value="REC_Rcp-like"/>
    <property type="match status" value="1"/>
</dbReference>
<protein>
    <submittedName>
        <fullName evidence="3">Two-component system response regulator</fullName>
    </submittedName>
</protein>
<evidence type="ECO:0000259" key="2">
    <source>
        <dbReference type="PROSITE" id="PS50110"/>
    </source>
</evidence>
<sequence length="146" mass="16456">MQQALAPEGKIVNLLLVEDDDIDAIGVERALKRRRIINPLFRARDGIEALEMLRSGRVARPFLILLDLNMPRMGGLEFIREIRDDPALSDTVVFVLTTSKSDEDLAAAYRNHVAGYIVKNEFGDSFSGLVQMLDAYWQIVELPKGR</sequence>
<accession>A0A212KM78</accession>
<dbReference type="AlphaFoldDB" id="A0A212KM78"/>
<dbReference type="InterPro" id="IPR001789">
    <property type="entry name" value="Sig_transdc_resp-reg_receiver"/>
</dbReference>
<proteinExistence type="predicted"/>
<dbReference type="GO" id="GO:0000160">
    <property type="term" value="P:phosphorelay signal transduction system"/>
    <property type="evidence" value="ECO:0007669"/>
    <property type="project" value="InterPro"/>
</dbReference>
<dbReference type="Gene3D" id="3.40.50.2300">
    <property type="match status" value="1"/>
</dbReference>
<keyword evidence="1" id="KW-0597">Phosphoprotein</keyword>
<dbReference type="SUPFAM" id="SSF52172">
    <property type="entry name" value="CheY-like"/>
    <property type="match status" value="1"/>
</dbReference>
<organism evidence="3">
    <name type="scientific">uncultured Alphaproteobacteria bacterium</name>
    <dbReference type="NCBI Taxonomy" id="91750"/>
    <lineage>
        <taxon>Bacteria</taxon>
        <taxon>Pseudomonadati</taxon>
        <taxon>Pseudomonadota</taxon>
        <taxon>Alphaproteobacteria</taxon>
        <taxon>environmental samples</taxon>
    </lineage>
</organism>
<dbReference type="InterPro" id="IPR011006">
    <property type="entry name" value="CheY-like_superfamily"/>
</dbReference>
<evidence type="ECO:0000313" key="3">
    <source>
        <dbReference type="EMBL" id="SBW12781.1"/>
    </source>
</evidence>
<dbReference type="SMART" id="SM00448">
    <property type="entry name" value="REC"/>
    <property type="match status" value="1"/>
</dbReference>
<dbReference type="PANTHER" id="PTHR44520">
    <property type="entry name" value="RESPONSE REGULATOR RCP1-RELATED"/>
    <property type="match status" value="1"/>
</dbReference>